<evidence type="ECO:0008006" key="5">
    <source>
        <dbReference type="Google" id="ProtNLM"/>
    </source>
</evidence>
<evidence type="ECO:0000256" key="1">
    <source>
        <dbReference type="SAM" id="MobiDB-lite"/>
    </source>
</evidence>
<feature type="compositionally biased region" description="Low complexity" evidence="1">
    <location>
        <begin position="30"/>
        <end position="60"/>
    </location>
</feature>
<protein>
    <recommendedName>
        <fullName evidence="5">Secreted protein</fullName>
    </recommendedName>
</protein>
<evidence type="ECO:0000313" key="4">
    <source>
        <dbReference type="Proteomes" id="UP000270296"/>
    </source>
</evidence>
<sequence>MFYSSLIFFVEVASGATSVIIHSTGLPCASSSSIEVSPGESSRSDSTSFSSSSISGSPSVSELFENFGGDRRGSHYAAAFSPIQFSLKYISQSAPPSPKRTGATESYDVEAGDIPQPKRG</sequence>
<feature type="region of interest" description="Disordered" evidence="1">
    <location>
        <begin position="28"/>
        <end position="60"/>
    </location>
</feature>
<feature type="region of interest" description="Disordered" evidence="1">
    <location>
        <begin position="92"/>
        <end position="120"/>
    </location>
</feature>
<dbReference type="Proteomes" id="UP000270296">
    <property type="component" value="Unassembled WGS sequence"/>
</dbReference>
<evidence type="ECO:0000256" key="2">
    <source>
        <dbReference type="SAM" id="SignalP"/>
    </source>
</evidence>
<keyword evidence="2" id="KW-0732">Signal</keyword>
<dbReference type="AlphaFoldDB" id="A0A3P8EA25"/>
<reference evidence="3 4" key="1">
    <citation type="submission" date="2018-11" db="EMBL/GenBank/DDBJ databases">
        <authorList>
            <consortium name="Pathogen Informatics"/>
        </authorList>
    </citation>
    <scope>NUCLEOTIDE SEQUENCE [LARGE SCALE GENOMIC DNA]</scope>
</reference>
<dbReference type="EMBL" id="UZAM01019707">
    <property type="protein sequence ID" value="VDP53301.1"/>
    <property type="molecule type" value="Genomic_DNA"/>
</dbReference>
<gene>
    <name evidence="3" type="ORF">SBAD_LOCUS12998</name>
</gene>
<feature type="chain" id="PRO_5018215292" description="Secreted protein" evidence="2">
    <location>
        <begin position="16"/>
        <end position="120"/>
    </location>
</feature>
<feature type="signal peptide" evidence="2">
    <location>
        <begin position="1"/>
        <end position="15"/>
    </location>
</feature>
<organism evidence="3 4">
    <name type="scientific">Soboliphyme baturini</name>
    <dbReference type="NCBI Taxonomy" id="241478"/>
    <lineage>
        <taxon>Eukaryota</taxon>
        <taxon>Metazoa</taxon>
        <taxon>Ecdysozoa</taxon>
        <taxon>Nematoda</taxon>
        <taxon>Enoplea</taxon>
        <taxon>Dorylaimia</taxon>
        <taxon>Dioctophymatida</taxon>
        <taxon>Dioctophymatoidea</taxon>
        <taxon>Soboliphymatidae</taxon>
        <taxon>Soboliphyme</taxon>
    </lineage>
</organism>
<keyword evidence="4" id="KW-1185">Reference proteome</keyword>
<evidence type="ECO:0000313" key="3">
    <source>
        <dbReference type="EMBL" id="VDP53301.1"/>
    </source>
</evidence>
<proteinExistence type="predicted"/>
<accession>A0A3P8EA25</accession>
<name>A0A3P8EA25_9BILA</name>